<name>A0A7W7RAT0_KITKI</name>
<dbReference type="Gene3D" id="2.40.10.10">
    <property type="entry name" value="Trypsin-like serine proteases"/>
    <property type="match status" value="1"/>
</dbReference>
<evidence type="ECO:0000256" key="1">
    <source>
        <dbReference type="SAM" id="MobiDB-lite"/>
    </source>
</evidence>
<gene>
    <name evidence="2" type="ORF">FHR34_007606</name>
</gene>
<organism evidence="2 3">
    <name type="scientific">Kitasatospora kifunensis</name>
    <name type="common">Streptomyces kifunensis</name>
    <dbReference type="NCBI Taxonomy" id="58351"/>
    <lineage>
        <taxon>Bacteria</taxon>
        <taxon>Bacillati</taxon>
        <taxon>Actinomycetota</taxon>
        <taxon>Actinomycetes</taxon>
        <taxon>Kitasatosporales</taxon>
        <taxon>Streptomycetaceae</taxon>
        <taxon>Kitasatospora</taxon>
    </lineage>
</organism>
<feature type="region of interest" description="Disordered" evidence="1">
    <location>
        <begin position="1"/>
        <end position="25"/>
    </location>
</feature>
<comment type="caution">
    <text evidence="2">The sequence shown here is derived from an EMBL/GenBank/DDBJ whole genome shotgun (WGS) entry which is preliminary data.</text>
</comment>
<dbReference type="EMBL" id="JACHJV010000003">
    <property type="protein sequence ID" value="MBB4928509.1"/>
    <property type="molecule type" value="Genomic_DNA"/>
</dbReference>
<evidence type="ECO:0000313" key="2">
    <source>
        <dbReference type="EMBL" id="MBB4928509.1"/>
    </source>
</evidence>
<evidence type="ECO:0000313" key="3">
    <source>
        <dbReference type="Proteomes" id="UP000540506"/>
    </source>
</evidence>
<sequence>MQANGAGSNSDEADQPDGQWYPVTSDAYSYKGDSVCQDGARSYYDGHGVPCGITVTNSDVTYTQAWQDGTVVTVRGVQGFSSGWVGEPGDSGALVFALVGNTRQARGQVSASDCSTCTSNSHISASGVLAPDA</sequence>
<dbReference type="InterPro" id="IPR043504">
    <property type="entry name" value="Peptidase_S1_PA_chymotrypsin"/>
</dbReference>
<accession>A0A7W7RAT0</accession>
<reference evidence="2 3" key="1">
    <citation type="submission" date="2020-08" db="EMBL/GenBank/DDBJ databases">
        <title>Sequencing the genomes of 1000 actinobacteria strains.</title>
        <authorList>
            <person name="Klenk H.-P."/>
        </authorList>
    </citation>
    <scope>NUCLEOTIDE SEQUENCE [LARGE SCALE GENOMIC DNA]</scope>
    <source>
        <strain evidence="2 3">DSM 41654</strain>
    </source>
</reference>
<keyword evidence="3" id="KW-1185">Reference proteome</keyword>
<proteinExistence type="predicted"/>
<dbReference type="AlphaFoldDB" id="A0A7W7RAT0"/>
<protein>
    <submittedName>
        <fullName evidence="2">Uncharacterized protein</fullName>
    </submittedName>
</protein>
<feature type="compositionally biased region" description="Polar residues" evidence="1">
    <location>
        <begin position="1"/>
        <end position="10"/>
    </location>
</feature>
<dbReference type="Proteomes" id="UP000540506">
    <property type="component" value="Unassembled WGS sequence"/>
</dbReference>